<dbReference type="RefSeq" id="WP_262397060.1">
    <property type="nucleotide sequence ID" value="NZ_JACRTC010000002.1"/>
</dbReference>
<protein>
    <submittedName>
        <fullName evidence="1">Uncharacterized protein</fullName>
    </submittedName>
</protein>
<evidence type="ECO:0000313" key="1">
    <source>
        <dbReference type="EMBL" id="MBC8569959.1"/>
    </source>
</evidence>
<reference evidence="1" key="1">
    <citation type="submission" date="2020-08" db="EMBL/GenBank/DDBJ databases">
        <title>Genome public.</title>
        <authorList>
            <person name="Liu C."/>
            <person name="Sun Q."/>
        </authorList>
    </citation>
    <scope>NUCLEOTIDE SEQUENCE</scope>
    <source>
        <strain evidence="1">NSJ-54</strain>
    </source>
</reference>
<keyword evidence="2" id="KW-1185">Reference proteome</keyword>
<dbReference type="EMBL" id="JACRTC010000002">
    <property type="protein sequence ID" value="MBC8569959.1"/>
    <property type="molecule type" value="Genomic_DNA"/>
</dbReference>
<gene>
    <name evidence="1" type="ORF">H8709_03860</name>
</gene>
<evidence type="ECO:0000313" key="2">
    <source>
        <dbReference type="Proteomes" id="UP000660861"/>
    </source>
</evidence>
<sequence>MEPYQALANAIVELAVKDYKKALKQHFRFPNNKDYANEVASLERFFRSGWYGMLTNLDGEVLMTGVRRMVRQEVAA</sequence>
<dbReference type="Proteomes" id="UP000660861">
    <property type="component" value="Unassembled WGS sequence"/>
</dbReference>
<proteinExistence type="predicted"/>
<organism evidence="1 2">
    <name type="scientific">Zongyangia hominis</name>
    <dbReference type="NCBI Taxonomy" id="2763677"/>
    <lineage>
        <taxon>Bacteria</taxon>
        <taxon>Bacillati</taxon>
        <taxon>Bacillota</taxon>
        <taxon>Clostridia</taxon>
        <taxon>Eubacteriales</taxon>
        <taxon>Oscillospiraceae</taxon>
        <taxon>Zongyangia</taxon>
    </lineage>
</organism>
<accession>A0A926ECP4</accession>
<name>A0A926ECP4_9FIRM</name>
<dbReference type="AlphaFoldDB" id="A0A926ECP4"/>
<comment type="caution">
    <text evidence="1">The sequence shown here is derived from an EMBL/GenBank/DDBJ whole genome shotgun (WGS) entry which is preliminary data.</text>
</comment>